<evidence type="ECO:0000313" key="2">
    <source>
        <dbReference type="EMBL" id="KYQ96708.1"/>
    </source>
</evidence>
<protein>
    <submittedName>
        <fullName evidence="2">RING zinc finger-containing protein</fullName>
    </submittedName>
</protein>
<reference evidence="2 3" key="1">
    <citation type="submission" date="2015-12" db="EMBL/GenBank/DDBJ databases">
        <title>Dictyostelia acquired genes for synthesis and detection of signals that induce cell-type specialization by lateral gene transfer from prokaryotes.</title>
        <authorList>
            <person name="Gloeckner G."/>
            <person name="Schaap P."/>
        </authorList>
    </citation>
    <scope>NUCLEOTIDE SEQUENCE [LARGE SCALE GENOMIC DNA]</scope>
    <source>
        <strain evidence="2 3">TK</strain>
    </source>
</reference>
<sequence>MFNPSEFLIEHPHIFDAFSGYRGDGSSKLTKPRSREQLEQIFLKWLGELGSVSVVGFEYLEEFETILQIFNEWLDSNSPGYDKEYFIQQFLSSFVFRDYMLFAQYFNWVLDCPVPQQMEDSDTKKQSDKDIKLEVRDSMQGSGANIVKANSIFSFYPKSLSIDYYKGILVRNGIVYHGLNSSNFLIRKAAAQSLSKVFDRQNDFIPFKDELTPLSKITNIIYEANISKYPLDNGYSLVEKIINNIIPEDSNDDDRTSGLQKSDFIRLRRFLSSHMDKNYSVTYKVNLNEKYVYSLIHSVVSEGLEKQQSFEISRILSFICLSTFPNLQYQEIMNLQSAYLQLLPYIFKYNQFTKYKLSTYLAPYHQTKSGSRNLRYYKEYFGNEWVAHHSFQLFLKWTNVKNPRLRLNSVGTLLSLGVDSDVIREHRVDIMKRLVTNFQSKHFELHKQTCDCICQMAGKHPDILPIHAQALLDIIRDKQVLNVPKAQDTANASYYDLFKLLCKQTPNIIISKFQELFDYCSDPRLNDMLVELGDNFKKLPKFSSYYKSLLTKFSGQSTNMRDKQNSFILLESISLFNTDPKQLEALTATILPMLIGYMTYHTDIQVERALMIYYQHTRSDKTFRFFERSCSYFINASIENPTIFSTNVLPFITKAGEAHYLQHLLISKYKQMNRSPSLMTITNLQKILIQCLDSNSPLIGEPFITKILETIIQYINSSSVNHYFNHMDEYRLSFELLLQMNKFINIDSLVKSSLLSLPTAFKNCMRKVDDRDLRSLAYPTAKLLTSLLDFSPFYLNFLQSFLYILMDTNIMEIDTKSKDQKKKENSQNPILINSSDEEYPKPKKRVNWVDDEGYEIPYLKYSDDDDDDDGSSSDSSDIYSDSSDEYVFGYHSHLGTIIHPSDSYGNRQLHTHYKSMSALEQTKQRNGLVLRFIFILQEVLFNSTTDKYKNDPDEHSNVFELLLQKLIPLMHCISFPLVKQLMLSFLHVKKVEVLKRAEKGLIGQFKVLGNNQKRSLLYFIKSNNIENCKFMFDEEKTGYHYEDVEEANMGTLNPYMQDLIIQKILLNIFVDRSSGGTSTLIPYAMVSKRFFNVCRKLFKTLPLELDIRDQIDTSEDSLLYQGPYQLKYSQLQFINYKNVQKVFYQLGSLYFDAPKYFTIKNEMSNLTNLVVTTNRKKWSVPDNNLQLLYTNLLNIVEHCHTLERFKMDLRDNVQKKLPPTFQEFFDTLLKNNTQLRVIKLHSACAQISYETFQPDFVATIDKIIAYCNNRETPCQFILNECLFGFGDLSLPKPSSSKLPKNREFNQDFSAFLESEDSEGEEYMNYLASDSDDSNLADSDESDDELRLLSVTRRAEKSKEPLDPQTDQYSLYLKKCHSFELLMKQHYHLTSHILHAGVIFANLRKLIISQLETHMLLTLYPESKKNIQTMIATSILHLETLVLNVSAPQDFILLLDANCIAKNTSLQKVKIVVGGKKEMISLQIRETKRPTEITTEYIQACQGLFHLFNLNKSIRNLHIQNSDQSLLPEEKWDSIQTGNFHFLDPKTLLRLRRIDPNAQEKEEEEEEEEEEDKNDKKDVVKLSDKQVKEFAQELNRNIGRHAGKLEMSNIYTIFKDKYQKEQIDLYLQQQFIKSKFYIGGDGCIRLLSKK</sequence>
<dbReference type="InParanoid" id="A0A151ZRZ8"/>
<gene>
    <name evidence="2" type="ORF">DLAC_04001</name>
</gene>
<proteinExistence type="predicted"/>
<feature type="compositionally biased region" description="Acidic residues" evidence="1">
    <location>
        <begin position="1560"/>
        <end position="1571"/>
    </location>
</feature>
<accession>A0A151ZRZ8</accession>
<organism evidence="2 3">
    <name type="scientific">Tieghemostelium lacteum</name>
    <name type="common">Slime mold</name>
    <name type="synonym">Dictyostelium lacteum</name>
    <dbReference type="NCBI Taxonomy" id="361077"/>
    <lineage>
        <taxon>Eukaryota</taxon>
        <taxon>Amoebozoa</taxon>
        <taxon>Evosea</taxon>
        <taxon>Eumycetozoa</taxon>
        <taxon>Dictyostelia</taxon>
        <taxon>Dictyosteliales</taxon>
        <taxon>Raperosteliaceae</taxon>
        <taxon>Tieghemostelium</taxon>
    </lineage>
</organism>
<name>A0A151ZRZ8_TIELA</name>
<feature type="region of interest" description="Disordered" evidence="1">
    <location>
        <begin position="859"/>
        <end position="880"/>
    </location>
</feature>
<dbReference type="Proteomes" id="UP000076078">
    <property type="component" value="Unassembled WGS sequence"/>
</dbReference>
<keyword evidence="3" id="KW-1185">Reference proteome</keyword>
<evidence type="ECO:0000313" key="3">
    <source>
        <dbReference type="Proteomes" id="UP000076078"/>
    </source>
</evidence>
<dbReference type="EMBL" id="LODT01000021">
    <property type="protein sequence ID" value="KYQ96708.1"/>
    <property type="molecule type" value="Genomic_DNA"/>
</dbReference>
<feature type="region of interest" description="Disordered" evidence="1">
    <location>
        <begin position="817"/>
        <end position="844"/>
    </location>
</feature>
<feature type="region of interest" description="Disordered" evidence="1">
    <location>
        <begin position="1556"/>
        <end position="1577"/>
    </location>
</feature>
<evidence type="ECO:0000256" key="1">
    <source>
        <dbReference type="SAM" id="MobiDB-lite"/>
    </source>
</evidence>
<dbReference type="InterPro" id="IPR016024">
    <property type="entry name" value="ARM-type_fold"/>
</dbReference>
<comment type="caution">
    <text evidence="2">The sequence shown here is derived from an EMBL/GenBank/DDBJ whole genome shotgun (WGS) entry which is preliminary data.</text>
</comment>
<dbReference type="SUPFAM" id="SSF48371">
    <property type="entry name" value="ARM repeat"/>
    <property type="match status" value="1"/>
</dbReference>